<dbReference type="GO" id="GO:0016787">
    <property type="term" value="F:hydrolase activity"/>
    <property type="evidence" value="ECO:0007669"/>
    <property type="project" value="UniProtKB-KW"/>
</dbReference>
<dbReference type="InterPro" id="IPR050491">
    <property type="entry name" value="AmpC-like"/>
</dbReference>
<gene>
    <name evidence="2" type="ORF">EJC51_19075</name>
</gene>
<dbReference type="InterPro" id="IPR012338">
    <property type="entry name" value="Beta-lactam/transpept-like"/>
</dbReference>
<dbReference type="AlphaFoldDB" id="A0A3S9I0X2"/>
<sequence length="512" mass="54983">MSDRSRSLPGRPSLRYLKIEAKRRLRAGEFTTLDEAQLTIAREHGAPSWTALKRLVENRVTPGRRHASRQLRWIAARFADADAPAWHAPAEEELREHFHEQLLEATPPEELLPRLMKLAPRLRGPRTGALALVEDTPTHALARLDSADLAAVTQMQAVVERTPPYRLVELRVHPTAEIDDPRLTAPGTRTEGRVPTPASEVAAQVFAELGLPGLALAAADPRGTVWALARGWSALDPVEPLTTRHRFPAGSVTTLVTATAVLRLVADGRVGLDDPADRNLHTVRLADPAITVRELLGHTGGVDTPSERLTDQVPDPLALFGPVIPCGGPRGRHARSDAGYAALGLLVENLTGSPFPQAAADLVLRPLGMTDSFFPAHRPAASGETHTVTGYVAFEDGTLIPVRERVSTMPAAAGLWTTAPDLVRFGLGWHTLLPDDLARQALTPQTALPGAGHAGLGWELDPSGEVAGRTGHLPGASASLAVHLRDRRVHVALTNRSTPLEPVNGRILRALG</sequence>
<keyword evidence="3" id="KW-1185">Reference proteome</keyword>
<accession>A0A3S9I0X2</accession>
<dbReference type="Gene3D" id="3.40.710.10">
    <property type="entry name" value="DD-peptidase/beta-lactamase superfamily"/>
    <property type="match status" value="1"/>
</dbReference>
<reference evidence="2 3" key="1">
    <citation type="submission" date="2018-12" db="EMBL/GenBank/DDBJ databases">
        <authorList>
            <person name="Li K."/>
        </authorList>
    </citation>
    <scope>NUCLEOTIDE SEQUENCE [LARGE SCALE GENOMIC DNA]</scope>
    <source>
        <strain evidence="3">CR22</strain>
    </source>
</reference>
<dbReference type="EMBL" id="CP034463">
    <property type="protein sequence ID" value="AZP18007.1"/>
    <property type="molecule type" value="Genomic_DNA"/>
</dbReference>
<evidence type="ECO:0000313" key="2">
    <source>
        <dbReference type="EMBL" id="AZP18007.1"/>
    </source>
</evidence>
<dbReference type="SUPFAM" id="SSF56601">
    <property type="entry name" value="beta-lactamase/transpeptidase-like"/>
    <property type="match status" value="1"/>
</dbReference>
<dbReference type="PANTHER" id="PTHR46825">
    <property type="entry name" value="D-ALANYL-D-ALANINE-CARBOXYPEPTIDASE/ENDOPEPTIDASE AMPH"/>
    <property type="match status" value="1"/>
</dbReference>
<evidence type="ECO:0000259" key="1">
    <source>
        <dbReference type="Pfam" id="PF00144"/>
    </source>
</evidence>
<organism evidence="2 3">
    <name type="scientific">Streptomyces aquilus</name>
    <dbReference type="NCBI Taxonomy" id="2548456"/>
    <lineage>
        <taxon>Bacteria</taxon>
        <taxon>Bacillati</taxon>
        <taxon>Actinomycetota</taxon>
        <taxon>Actinomycetes</taxon>
        <taxon>Kitasatosporales</taxon>
        <taxon>Streptomycetaceae</taxon>
        <taxon>Streptomyces</taxon>
    </lineage>
</organism>
<protein>
    <submittedName>
        <fullName evidence="2">Class A beta-lactamase-related serine hydrolase</fullName>
    </submittedName>
</protein>
<dbReference type="Proteomes" id="UP000280197">
    <property type="component" value="Chromosome"/>
</dbReference>
<dbReference type="Pfam" id="PF00144">
    <property type="entry name" value="Beta-lactamase"/>
    <property type="match status" value="1"/>
</dbReference>
<dbReference type="KEGG" id="saqu:EJC51_19075"/>
<evidence type="ECO:0000313" key="3">
    <source>
        <dbReference type="Proteomes" id="UP000280197"/>
    </source>
</evidence>
<dbReference type="RefSeq" id="WP_126272193.1">
    <property type="nucleotide sequence ID" value="NZ_CP034463.1"/>
</dbReference>
<proteinExistence type="predicted"/>
<keyword evidence="2" id="KW-0378">Hydrolase</keyword>
<dbReference type="PANTHER" id="PTHR46825:SF8">
    <property type="entry name" value="BETA-LACTAMASE-RELATED"/>
    <property type="match status" value="1"/>
</dbReference>
<feature type="domain" description="Beta-lactamase-related" evidence="1">
    <location>
        <begin position="205"/>
        <end position="504"/>
    </location>
</feature>
<dbReference type="InterPro" id="IPR001466">
    <property type="entry name" value="Beta-lactam-related"/>
</dbReference>
<name>A0A3S9I0X2_9ACTN</name>